<keyword evidence="4" id="KW-1185">Reference proteome</keyword>
<reference evidence="3 4" key="1">
    <citation type="submission" date="2019-06" db="EMBL/GenBank/DDBJ databases">
        <title>A chromosome-scale genome assembly of the European perch, Perca fluviatilis.</title>
        <authorList>
            <person name="Roques C."/>
            <person name="Zahm M."/>
            <person name="Cabau C."/>
            <person name="Klopp C."/>
            <person name="Bouchez O."/>
            <person name="Donnadieu C."/>
            <person name="Kuhl H."/>
            <person name="Gislard M."/>
            <person name="Guendouz S."/>
            <person name="Journot L."/>
            <person name="Haffray P."/>
            <person name="Bestin A."/>
            <person name="Morvezen R."/>
            <person name="Feron R."/>
            <person name="Wen M."/>
            <person name="Jouanno E."/>
            <person name="Herpin A."/>
            <person name="Schartl M."/>
            <person name="Postlethwait J."/>
            <person name="Schaerlinger B."/>
            <person name="Chardard D."/>
            <person name="Lecocq T."/>
            <person name="Poncet C."/>
            <person name="Jaffrelo L."/>
            <person name="Lampietro C."/>
            <person name="Guiguen Y."/>
        </authorList>
    </citation>
    <scope>NUCLEOTIDE SEQUENCE [LARGE SCALE GENOMIC DNA]</scope>
    <source>
        <tissue evidence="3">Blood</tissue>
    </source>
</reference>
<name>A0A6A5ETR7_PERFL</name>
<protein>
    <recommendedName>
        <fullName evidence="2">LBH domain-containing protein</fullName>
    </recommendedName>
</protein>
<feature type="compositionally biased region" description="Pro residues" evidence="1">
    <location>
        <begin position="146"/>
        <end position="155"/>
    </location>
</feature>
<dbReference type="Pfam" id="PF15317">
    <property type="entry name" value="Lbh"/>
    <property type="match status" value="1"/>
</dbReference>
<accession>A0A6A5ETR7</accession>
<organism evidence="3 4">
    <name type="scientific">Perca fluviatilis</name>
    <name type="common">European perch</name>
    <dbReference type="NCBI Taxonomy" id="8168"/>
    <lineage>
        <taxon>Eukaryota</taxon>
        <taxon>Metazoa</taxon>
        <taxon>Chordata</taxon>
        <taxon>Craniata</taxon>
        <taxon>Vertebrata</taxon>
        <taxon>Euteleostomi</taxon>
        <taxon>Actinopterygii</taxon>
        <taxon>Neopterygii</taxon>
        <taxon>Teleostei</taxon>
        <taxon>Neoteleostei</taxon>
        <taxon>Acanthomorphata</taxon>
        <taxon>Eupercaria</taxon>
        <taxon>Perciformes</taxon>
        <taxon>Percoidei</taxon>
        <taxon>Percidae</taxon>
        <taxon>Percinae</taxon>
        <taxon>Perca</taxon>
    </lineage>
</organism>
<dbReference type="OrthoDB" id="8951478at2759"/>
<evidence type="ECO:0000259" key="2">
    <source>
        <dbReference type="Pfam" id="PF15317"/>
    </source>
</evidence>
<evidence type="ECO:0000313" key="3">
    <source>
        <dbReference type="EMBL" id="KAF1379024.1"/>
    </source>
</evidence>
<evidence type="ECO:0000313" key="4">
    <source>
        <dbReference type="Proteomes" id="UP000465112"/>
    </source>
</evidence>
<dbReference type="AlphaFoldDB" id="A0A6A5ETR7"/>
<feature type="compositionally biased region" description="Acidic residues" evidence="1">
    <location>
        <begin position="92"/>
        <end position="101"/>
    </location>
</feature>
<feature type="region of interest" description="Disordered" evidence="1">
    <location>
        <begin position="15"/>
        <end position="161"/>
    </location>
</feature>
<dbReference type="EMBL" id="VHII01000016">
    <property type="protein sequence ID" value="KAF1379024.1"/>
    <property type="molecule type" value="Genomic_DNA"/>
</dbReference>
<dbReference type="Proteomes" id="UP000465112">
    <property type="component" value="Chromosome 16"/>
</dbReference>
<comment type="caution">
    <text evidence="3">The sequence shown here is derived from an EMBL/GenBank/DDBJ whole genome shotgun (WGS) entry which is preliminary data.</text>
</comment>
<dbReference type="InterPro" id="IPR038990">
    <property type="entry name" value="LBH_dom"/>
</dbReference>
<evidence type="ECO:0000256" key="1">
    <source>
        <dbReference type="SAM" id="MobiDB-lite"/>
    </source>
</evidence>
<gene>
    <name evidence="3" type="ORF">PFLUV_G00196870</name>
</gene>
<feature type="compositionally biased region" description="Basic and acidic residues" evidence="1">
    <location>
        <begin position="69"/>
        <end position="82"/>
    </location>
</feature>
<sequence length="161" mass="17750">MSCIPASHSLSTILSQVESQMEESPVERRGSKAYQIFPEANVNDDSDSSSYPEDFLYRRERLPSIVVEPTEHREPDSGDPHRPPRCLMNNNVEEEEEGEDSSAEHTDSPVEGEQQNDMGMEEGLVARKSSIGPSQCQLSLSRLTPPASPTPPEAAPPCLRS</sequence>
<feature type="domain" description="LBH" evidence="2">
    <location>
        <begin position="33"/>
        <end position="99"/>
    </location>
</feature>
<proteinExistence type="predicted"/>